<reference evidence="2" key="1">
    <citation type="submission" date="2020-11" db="EMBL/GenBank/DDBJ databases">
        <title>Gallus gallus (Chicken) genome, bGalGal1, GRCg7b, maternal haplotype autosomes + Z &amp; W.</title>
        <authorList>
            <person name="Warren W."/>
            <person name="Formenti G."/>
            <person name="Fedrigo O."/>
            <person name="Haase B."/>
            <person name="Mountcastle J."/>
            <person name="Balacco J."/>
            <person name="Tracey A."/>
            <person name="Schneider V."/>
            <person name="Okimoto R."/>
            <person name="Cheng H."/>
            <person name="Hawken R."/>
            <person name="Howe K."/>
            <person name="Jarvis E.D."/>
        </authorList>
    </citation>
    <scope>NUCLEOTIDE SEQUENCE [LARGE SCALE GENOMIC DNA]</scope>
    <source>
        <strain evidence="2">Broiler</strain>
    </source>
</reference>
<reference evidence="2" key="2">
    <citation type="submission" date="2025-08" db="UniProtKB">
        <authorList>
            <consortium name="Ensembl"/>
        </authorList>
    </citation>
    <scope>IDENTIFICATION</scope>
    <source>
        <strain evidence="2">broiler</strain>
    </source>
</reference>
<feature type="transmembrane region" description="Helical" evidence="1">
    <location>
        <begin position="13"/>
        <end position="33"/>
    </location>
</feature>
<organism evidence="2 3">
    <name type="scientific">Gallus gallus</name>
    <name type="common">Chicken</name>
    <dbReference type="NCBI Taxonomy" id="9031"/>
    <lineage>
        <taxon>Eukaryota</taxon>
        <taxon>Metazoa</taxon>
        <taxon>Chordata</taxon>
        <taxon>Craniata</taxon>
        <taxon>Vertebrata</taxon>
        <taxon>Euteleostomi</taxon>
        <taxon>Archelosauria</taxon>
        <taxon>Archosauria</taxon>
        <taxon>Dinosauria</taxon>
        <taxon>Saurischia</taxon>
        <taxon>Theropoda</taxon>
        <taxon>Coelurosauria</taxon>
        <taxon>Aves</taxon>
        <taxon>Neognathae</taxon>
        <taxon>Galloanserae</taxon>
        <taxon>Galliformes</taxon>
        <taxon>Phasianidae</taxon>
        <taxon>Phasianinae</taxon>
        <taxon>Gallus</taxon>
    </lineage>
</organism>
<evidence type="ECO:0000313" key="2">
    <source>
        <dbReference type="Ensembl" id="ENSGALP00010032863.1"/>
    </source>
</evidence>
<keyword evidence="1" id="KW-0812">Transmembrane</keyword>
<dbReference type="SUPFAM" id="SSF58069">
    <property type="entry name" value="Virus ectodomain"/>
    <property type="match status" value="1"/>
</dbReference>
<reference evidence="2" key="3">
    <citation type="submission" date="2025-09" db="UniProtKB">
        <authorList>
            <consortium name="Ensembl"/>
        </authorList>
    </citation>
    <scope>IDENTIFICATION</scope>
    <source>
        <strain evidence="2">broiler</strain>
    </source>
</reference>
<dbReference type="Proteomes" id="UP000000539">
    <property type="component" value="Chromosome 1"/>
</dbReference>
<dbReference type="AlphaFoldDB" id="A0A8V0ZN25"/>
<keyword evidence="1" id="KW-0472">Membrane</keyword>
<keyword evidence="3" id="KW-1185">Reference proteome</keyword>
<protein>
    <submittedName>
        <fullName evidence="2">Uncharacterized protein</fullName>
    </submittedName>
</protein>
<sequence>LWRYSRPAWMPTWYIYLAAFLEILSNATIHSIVRLQRETETIQGGVCAVINTSHCHYRDKSCRIEENTEKIKQPLKLCHQISLDDTS</sequence>
<name>A0A8V0ZN25_CHICK</name>
<evidence type="ECO:0000256" key="1">
    <source>
        <dbReference type="SAM" id="Phobius"/>
    </source>
</evidence>
<proteinExistence type="predicted"/>
<keyword evidence="1" id="KW-1133">Transmembrane helix</keyword>
<accession>A0A8V0ZN25</accession>
<dbReference type="Ensembl" id="ENSGALT00010054404.1">
    <property type="protein sequence ID" value="ENSGALP00010032863.1"/>
    <property type="gene ID" value="ENSGALG00010022371.1"/>
</dbReference>
<evidence type="ECO:0000313" key="3">
    <source>
        <dbReference type="Proteomes" id="UP000000539"/>
    </source>
</evidence>